<sequence>MLTDNGQKFTTGLCRYQDDLAENQSTLSKLFIPIRIGDLPGDLWAMVDTGAPYCIFEAEVLEALGYRFDPAFMIPLSTRHGLIRGTPHIITLTVLANEGDSLAIESIFLVPEIMPHAWKGNFIGYAGCLQRFCFAVDPSKNFFHFGKYPDT</sequence>
<evidence type="ECO:0000313" key="2">
    <source>
        <dbReference type="Proteomes" id="UP000593737"/>
    </source>
</evidence>
<name>A0A7S8FBL1_9BACT</name>
<dbReference type="AlphaFoldDB" id="A0A7S8FBL1"/>
<accession>A0A7S8FBL1</accession>
<evidence type="ECO:0008006" key="3">
    <source>
        <dbReference type="Google" id="ProtNLM"/>
    </source>
</evidence>
<protein>
    <recommendedName>
        <fullName evidence="3">Peptidase A2 domain-containing protein</fullName>
    </recommendedName>
</protein>
<dbReference type="EMBL" id="CP047423">
    <property type="protein sequence ID" value="QPD02915.1"/>
    <property type="molecule type" value="Genomic_DNA"/>
</dbReference>
<proteinExistence type="predicted"/>
<dbReference type="Proteomes" id="UP000593737">
    <property type="component" value="Chromosome"/>
</dbReference>
<dbReference type="KEGG" id="nkf:Nkreftii_000689"/>
<gene>
    <name evidence="1" type="ORF">Nkreftii_000689</name>
</gene>
<reference evidence="1 2" key="1">
    <citation type="journal article" date="2020" name="ISME J.">
        <title>Enrichment and physiological characterization of a novel comammox Nitrospira indicates ammonium inhibition of complete nitrification.</title>
        <authorList>
            <person name="Sakoula D."/>
            <person name="Koch H."/>
            <person name="Frank J."/>
            <person name="Jetten M.S.M."/>
            <person name="van Kessel M.A.H.J."/>
            <person name="Lucker S."/>
        </authorList>
    </citation>
    <scope>NUCLEOTIDE SEQUENCE [LARGE SCALE GENOMIC DNA]</scope>
    <source>
        <strain evidence="1">Comreactor17</strain>
    </source>
</reference>
<evidence type="ECO:0000313" key="1">
    <source>
        <dbReference type="EMBL" id="QPD02915.1"/>
    </source>
</evidence>
<organism evidence="1 2">
    <name type="scientific">Candidatus Nitrospira kreftii</name>
    <dbReference type="NCBI Taxonomy" id="2652173"/>
    <lineage>
        <taxon>Bacteria</taxon>
        <taxon>Pseudomonadati</taxon>
        <taxon>Nitrospirota</taxon>
        <taxon>Nitrospiria</taxon>
        <taxon>Nitrospirales</taxon>
        <taxon>Nitrospiraceae</taxon>
        <taxon>Nitrospira</taxon>
    </lineage>
</organism>